<gene>
    <name evidence="2" type="ORF">AFM12_12340</name>
</gene>
<feature type="transmembrane region" description="Helical" evidence="1">
    <location>
        <begin position="88"/>
        <end position="106"/>
    </location>
</feature>
<comment type="caution">
    <text evidence="2">The sequence shown here is derived from an EMBL/GenBank/DDBJ whole genome shotgun (WGS) entry which is preliminary data.</text>
</comment>
<feature type="transmembrane region" description="Helical" evidence="1">
    <location>
        <begin position="112"/>
        <end position="129"/>
    </location>
</feature>
<dbReference type="PATRIC" id="fig|1605367.3.peg.3875"/>
<dbReference type="STRING" id="1605367.AFM12_12340"/>
<evidence type="ECO:0000313" key="2">
    <source>
        <dbReference type="EMBL" id="KPM48156.1"/>
    </source>
</evidence>
<dbReference type="Proteomes" id="UP000050454">
    <property type="component" value="Unassembled WGS sequence"/>
</dbReference>
<protein>
    <recommendedName>
        <fullName evidence="4">Permease</fullName>
    </recommendedName>
</protein>
<keyword evidence="3" id="KW-1185">Reference proteome</keyword>
<feature type="transmembrane region" description="Helical" evidence="1">
    <location>
        <begin position="60"/>
        <end position="76"/>
    </location>
</feature>
<keyword evidence="1" id="KW-0472">Membrane</keyword>
<dbReference type="EMBL" id="LGTQ01000009">
    <property type="protein sequence ID" value="KPM48156.1"/>
    <property type="molecule type" value="Genomic_DNA"/>
</dbReference>
<dbReference type="AlphaFoldDB" id="A0A0N8H9S1"/>
<evidence type="ECO:0008006" key="4">
    <source>
        <dbReference type="Google" id="ProtNLM"/>
    </source>
</evidence>
<sequence>MGKLSDKFFLRLLVDMLATFVMVRLVYYRFYKKTELFLTFFGFNMVIFLISYLLNRVDMTMGAAFGLFAVFSMLRFRTEGINTKDMTYLFLVIAMGLVTAVSKGSWDELGVINLIIIVTTVLLDGNILTKKEVFHQIDYDNLENIKPENREYLLEDLKLRTGISVHRVDIISIDMLRDSARIHAFYYA</sequence>
<name>A0A0N8H9S1_9BACT</name>
<accession>A0A0N8H9S1</accession>
<reference evidence="2 3" key="1">
    <citation type="submission" date="2015-07" db="EMBL/GenBank/DDBJ databases">
        <title>The draft genome sequence of Leadbetterella sp. JN14-9.</title>
        <authorList>
            <person name="Liu Y."/>
            <person name="Du J."/>
            <person name="Shao Z."/>
        </authorList>
    </citation>
    <scope>NUCLEOTIDE SEQUENCE [LARGE SCALE GENOMIC DNA]</scope>
    <source>
        <strain evidence="2 3">JN14-9</strain>
    </source>
</reference>
<proteinExistence type="predicted"/>
<organism evidence="2 3">
    <name type="scientific">Jiulongibacter sediminis</name>
    <dbReference type="NCBI Taxonomy" id="1605367"/>
    <lineage>
        <taxon>Bacteria</taxon>
        <taxon>Pseudomonadati</taxon>
        <taxon>Bacteroidota</taxon>
        <taxon>Cytophagia</taxon>
        <taxon>Cytophagales</taxon>
        <taxon>Leadbetterellaceae</taxon>
        <taxon>Jiulongibacter</taxon>
    </lineage>
</organism>
<evidence type="ECO:0000313" key="3">
    <source>
        <dbReference type="Proteomes" id="UP000050454"/>
    </source>
</evidence>
<dbReference type="Pfam" id="PF16316">
    <property type="entry name" value="DUF4956"/>
    <property type="match status" value="1"/>
</dbReference>
<feature type="transmembrane region" description="Helical" evidence="1">
    <location>
        <begin position="37"/>
        <end position="54"/>
    </location>
</feature>
<dbReference type="InterPro" id="IPR032531">
    <property type="entry name" value="DUF4956"/>
</dbReference>
<keyword evidence="1" id="KW-0812">Transmembrane</keyword>
<evidence type="ECO:0000256" key="1">
    <source>
        <dbReference type="SAM" id="Phobius"/>
    </source>
</evidence>
<keyword evidence="1" id="KW-1133">Transmembrane helix</keyword>
<feature type="transmembrane region" description="Helical" evidence="1">
    <location>
        <begin position="12"/>
        <end position="30"/>
    </location>
</feature>